<protein>
    <submittedName>
        <fullName evidence="2">Right-handed parallel beta-helix repeat-containing protein</fullName>
    </submittedName>
</protein>
<sequence length="746" mass="82271">MKWWDSMTRSGGGGRHKMGGWRHGGRGCRPVQAGVLSACLWGPVLWVGLSGGIPWVRGAAGDGVPAGPVFYVAVGGNDGWSGRAPELRPGTTDGPFATLPRALSAVREARRTGALASNTPARIVLRGGTYFLAEPVVLTPEDSHLEIAAFGTERPVLSAGRPVSGWQVMVRGGEVWWETQLPEVRGAAGPYRQLWVNGRRAVRARHPDRGYLPVAGVPDPTPRWHDGQRRFQCRAGDVPAGPTLTNAEAVVMNRWTDSHLPIVGWDGATRILSFGKRSVYQLEPGDLYYLEGAREFWDAPGEWWLELDTGRLFYRPRAGEDPVRASAVVANGPVVLRVEGQPERNAYVENVRFTGLTFSHTEWWFPADAETARRLAMSWPAPAHEVGGFGQAAVGVPAAVQAVGLHGSRFERCRFVHLGTYGLELGRGCVSNRVLQCEFADLGAGGIKIGETIIRTDWRDVARANEVADCHLHDGGRIFHSAVAVWIGQSPDNRLVHNHIHDFYYTGISVGWTWGYDPRALATNQWVAWNHVHHIGVQSDGDGPILSDMGGIYTLGRQVGTRIVNNLWHDIAGVRYGGWGIYFDEGTQGALAESNLVYRTTHGGFHQHYGATNVVRNNIFAFGRDHQLQRTRDEDHISFIFTNNLVVFDQGTVLGGSWRNDRFVMDGNLYWDLRPGARWDEPRFGGVSWEQWRARGHDRHSLIGDPLFVAPRAGDFRLRSGSPARLIGFQPLVLDGVGPRRSPPTD</sequence>
<dbReference type="InterPro" id="IPR012334">
    <property type="entry name" value="Pectin_lyas_fold"/>
</dbReference>
<feature type="compositionally biased region" description="Basic residues" evidence="1">
    <location>
        <begin position="14"/>
        <end position="24"/>
    </location>
</feature>
<dbReference type="PANTHER" id="PTHR36453">
    <property type="entry name" value="SECRETED PROTEIN-RELATED"/>
    <property type="match status" value="1"/>
</dbReference>
<dbReference type="AlphaFoldDB" id="A0A6M1S5G4"/>
<evidence type="ECO:0000313" key="3">
    <source>
        <dbReference type="Proteomes" id="UP000477311"/>
    </source>
</evidence>
<dbReference type="Proteomes" id="UP000477311">
    <property type="component" value="Unassembled WGS sequence"/>
</dbReference>
<gene>
    <name evidence="2" type="ORF">G4L39_13965</name>
</gene>
<dbReference type="SUPFAM" id="SSF51126">
    <property type="entry name" value="Pectin lyase-like"/>
    <property type="match status" value="1"/>
</dbReference>
<dbReference type="EMBL" id="JAAKYA010000095">
    <property type="protein sequence ID" value="NGO40490.1"/>
    <property type="molecule type" value="Genomic_DNA"/>
</dbReference>
<keyword evidence="3" id="KW-1185">Reference proteome</keyword>
<evidence type="ECO:0000313" key="2">
    <source>
        <dbReference type="EMBL" id="NGO40490.1"/>
    </source>
</evidence>
<accession>A0A6M1S5G4</accession>
<dbReference type="PANTHER" id="PTHR36453:SF1">
    <property type="entry name" value="RIGHT HANDED BETA HELIX DOMAIN-CONTAINING PROTEIN"/>
    <property type="match status" value="1"/>
</dbReference>
<dbReference type="RefSeq" id="WP_165109129.1">
    <property type="nucleotide sequence ID" value="NZ_JAAKYA010000095.1"/>
</dbReference>
<dbReference type="Gene3D" id="2.160.20.10">
    <property type="entry name" value="Single-stranded right-handed beta-helix, Pectin lyase-like"/>
    <property type="match status" value="2"/>
</dbReference>
<feature type="region of interest" description="Disordered" evidence="1">
    <location>
        <begin position="1"/>
        <end position="24"/>
    </location>
</feature>
<dbReference type="InterPro" id="IPR011050">
    <property type="entry name" value="Pectin_lyase_fold/virulence"/>
</dbReference>
<name>A0A6M1S5G4_9BACT</name>
<organism evidence="2 3">
    <name type="scientific">Limisphaera ngatamarikiensis</name>
    <dbReference type="NCBI Taxonomy" id="1324935"/>
    <lineage>
        <taxon>Bacteria</taxon>
        <taxon>Pseudomonadati</taxon>
        <taxon>Verrucomicrobiota</taxon>
        <taxon>Verrucomicrobiia</taxon>
        <taxon>Limisphaerales</taxon>
        <taxon>Limisphaeraceae</taxon>
        <taxon>Limisphaera</taxon>
    </lineage>
</organism>
<comment type="caution">
    <text evidence="2">The sequence shown here is derived from an EMBL/GenBank/DDBJ whole genome shotgun (WGS) entry which is preliminary data.</text>
</comment>
<reference evidence="2 3" key="1">
    <citation type="submission" date="2020-02" db="EMBL/GenBank/DDBJ databases">
        <title>Draft genome sequence of Limisphaera ngatamarikiensis NGM72.4T, a thermophilic Verrucomicrobia grouped in subdivision 3.</title>
        <authorList>
            <person name="Carere C.R."/>
            <person name="Steen J."/>
            <person name="Hugenholtz P."/>
            <person name="Stott M.B."/>
        </authorList>
    </citation>
    <scope>NUCLEOTIDE SEQUENCE [LARGE SCALE GENOMIC DNA]</scope>
    <source>
        <strain evidence="2 3">NGM72.4</strain>
    </source>
</reference>
<proteinExistence type="predicted"/>
<evidence type="ECO:0000256" key="1">
    <source>
        <dbReference type="SAM" id="MobiDB-lite"/>
    </source>
</evidence>